<evidence type="ECO:0000313" key="2">
    <source>
        <dbReference type="EMBL" id="MBW29380.1"/>
    </source>
</evidence>
<feature type="transmembrane region" description="Helical" evidence="1">
    <location>
        <begin position="72"/>
        <end position="94"/>
    </location>
</feature>
<feature type="transmembrane region" description="Helical" evidence="1">
    <location>
        <begin position="12"/>
        <end position="35"/>
    </location>
</feature>
<sequence>MLLFVLIDEKIASFAQILAVALFLQVLIHVVPRLVAANAVLVFARDPSTNVALLLLVLVAIKVRLTRVAGCLVMQVMMMMVWLLLLLLVLLLLVV</sequence>
<reference evidence="2" key="1">
    <citation type="submission" date="2018-01" db="EMBL/GenBank/DDBJ databases">
        <title>An insight into the sialome of Amazonian anophelines.</title>
        <authorList>
            <person name="Ribeiro J.M."/>
            <person name="Scarpassa V."/>
            <person name="Calvo E."/>
        </authorList>
    </citation>
    <scope>NUCLEOTIDE SEQUENCE</scope>
    <source>
        <tissue evidence="2">Salivary glands</tissue>
    </source>
</reference>
<protein>
    <submittedName>
        <fullName evidence="2">Uncharacterized protein</fullName>
    </submittedName>
</protein>
<keyword evidence="1" id="KW-1133">Transmembrane helix</keyword>
<keyword evidence="1" id="KW-0472">Membrane</keyword>
<dbReference type="EMBL" id="GGFM01008629">
    <property type="protein sequence ID" value="MBW29380.1"/>
    <property type="molecule type" value="Transcribed_RNA"/>
</dbReference>
<evidence type="ECO:0000256" key="1">
    <source>
        <dbReference type="SAM" id="Phobius"/>
    </source>
</evidence>
<accession>A0A2M3ZLP7</accession>
<organism evidence="2">
    <name type="scientific">Anopheles braziliensis</name>
    <dbReference type="NCBI Taxonomy" id="58242"/>
    <lineage>
        <taxon>Eukaryota</taxon>
        <taxon>Metazoa</taxon>
        <taxon>Ecdysozoa</taxon>
        <taxon>Arthropoda</taxon>
        <taxon>Hexapoda</taxon>
        <taxon>Insecta</taxon>
        <taxon>Pterygota</taxon>
        <taxon>Neoptera</taxon>
        <taxon>Endopterygota</taxon>
        <taxon>Diptera</taxon>
        <taxon>Nematocera</taxon>
        <taxon>Culicoidea</taxon>
        <taxon>Culicidae</taxon>
        <taxon>Anophelinae</taxon>
        <taxon>Anopheles</taxon>
    </lineage>
</organism>
<proteinExistence type="predicted"/>
<name>A0A2M3ZLP7_9DIPT</name>
<dbReference type="AlphaFoldDB" id="A0A2M3ZLP7"/>
<keyword evidence="1" id="KW-0812">Transmembrane</keyword>
<feature type="transmembrane region" description="Helical" evidence="1">
    <location>
        <begin position="47"/>
        <end position="65"/>
    </location>
</feature>